<dbReference type="CDD" id="cd00028">
    <property type="entry name" value="B_lectin"/>
    <property type="match status" value="1"/>
</dbReference>
<dbReference type="InterPro" id="IPR036426">
    <property type="entry name" value="Bulb-type_lectin_dom_sf"/>
</dbReference>
<dbReference type="InterPro" id="IPR001480">
    <property type="entry name" value="Bulb-type_lectin_dom"/>
</dbReference>
<sequence length="188" mass="21080">MDGLKKRVSVLELLLLFFSHFSYTVDAQLDYLQSVNLSSSWTNSRYTLQRSRDFYDGSQIRPILVVNNTIPSFVFGFFGNGTGIITSFYLVVCFPPDVPMWFGQPPVVVWSANRDRPVMENATLDLTDGGDLILKDADGILVWHTNTSGSSLMLTTAGNLMLVDDKDSAIWQSFDHPTDTWLPSQNIS</sequence>
<feature type="signal peptide" evidence="3">
    <location>
        <begin position="1"/>
        <end position="27"/>
    </location>
</feature>
<dbReference type="PROSITE" id="PS50927">
    <property type="entry name" value="BULB_LECTIN"/>
    <property type="match status" value="1"/>
</dbReference>
<name>A0AA89ABS3_9ASTE</name>
<dbReference type="Pfam" id="PF01453">
    <property type="entry name" value="B_lectin"/>
    <property type="match status" value="1"/>
</dbReference>
<comment type="caution">
    <text evidence="5">The sequence shown here is derived from an EMBL/GenBank/DDBJ whole genome shotgun (WGS) entry which is preliminary data.</text>
</comment>
<feature type="domain" description="Bulb-type lectin" evidence="4">
    <location>
        <begin position="51"/>
        <end position="175"/>
    </location>
</feature>
<evidence type="ECO:0000256" key="3">
    <source>
        <dbReference type="SAM" id="SignalP"/>
    </source>
</evidence>
<keyword evidence="1 3" id="KW-0732">Signal</keyword>
<dbReference type="SMART" id="SM00108">
    <property type="entry name" value="B_lectin"/>
    <property type="match status" value="1"/>
</dbReference>
<dbReference type="EMBL" id="JAVXUP010004123">
    <property type="protein sequence ID" value="KAK2997568.1"/>
    <property type="molecule type" value="Genomic_DNA"/>
</dbReference>
<evidence type="ECO:0000259" key="4">
    <source>
        <dbReference type="PROSITE" id="PS50927"/>
    </source>
</evidence>
<evidence type="ECO:0000256" key="1">
    <source>
        <dbReference type="ARBA" id="ARBA00022729"/>
    </source>
</evidence>
<dbReference type="AlphaFoldDB" id="A0AA89ABS3"/>
<dbReference type="SUPFAM" id="SSF51110">
    <property type="entry name" value="alpha-D-mannose-specific plant lectins"/>
    <property type="match status" value="1"/>
</dbReference>
<reference evidence="5" key="1">
    <citation type="submission" date="2022-12" db="EMBL/GenBank/DDBJ databases">
        <title>Draft genome assemblies for two species of Escallonia (Escalloniales).</title>
        <authorList>
            <person name="Chanderbali A."/>
            <person name="Dervinis C."/>
            <person name="Anghel I."/>
            <person name="Soltis D."/>
            <person name="Soltis P."/>
            <person name="Zapata F."/>
        </authorList>
    </citation>
    <scope>NUCLEOTIDE SEQUENCE</scope>
    <source>
        <strain evidence="5">UCBG64.0493</strain>
        <tissue evidence="5">Leaf</tissue>
    </source>
</reference>
<gene>
    <name evidence="5" type="ORF">RJ639_025002</name>
</gene>
<dbReference type="PANTHER" id="PTHR32444">
    <property type="entry name" value="BULB-TYPE LECTIN DOMAIN-CONTAINING PROTEIN"/>
    <property type="match status" value="1"/>
</dbReference>
<evidence type="ECO:0000313" key="6">
    <source>
        <dbReference type="Proteomes" id="UP001188597"/>
    </source>
</evidence>
<dbReference type="PANTHER" id="PTHR32444:SF247">
    <property type="entry name" value="OS01G0958200 PROTEIN"/>
    <property type="match status" value="1"/>
</dbReference>
<feature type="non-terminal residue" evidence="5">
    <location>
        <position position="188"/>
    </location>
</feature>
<organism evidence="5 6">
    <name type="scientific">Escallonia herrerae</name>
    <dbReference type="NCBI Taxonomy" id="1293975"/>
    <lineage>
        <taxon>Eukaryota</taxon>
        <taxon>Viridiplantae</taxon>
        <taxon>Streptophyta</taxon>
        <taxon>Embryophyta</taxon>
        <taxon>Tracheophyta</taxon>
        <taxon>Spermatophyta</taxon>
        <taxon>Magnoliopsida</taxon>
        <taxon>eudicotyledons</taxon>
        <taxon>Gunneridae</taxon>
        <taxon>Pentapetalae</taxon>
        <taxon>asterids</taxon>
        <taxon>campanulids</taxon>
        <taxon>Escalloniales</taxon>
        <taxon>Escalloniaceae</taxon>
        <taxon>Escallonia</taxon>
    </lineage>
</organism>
<keyword evidence="2" id="KW-0325">Glycoprotein</keyword>
<evidence type="ECO:0000256" key="2">
    <source>
        <dbReference type="ARBA" id="ARBA00023180"/>
    </source>
</evidence>
<dbReference type="Proteomes" id="UP001188597">
    <property type="component" value="Unassembled WGS sequence"/>
</dbReference>
<keyword evidence="6" id="KW-1185">Reference proteome</keyword>
<dbReference type="Gene3D" id="2.90.10.10">
    <property type="entry name" value="Bulb-type lectin domain"/>
    <property type="match status" value="1"/>
</dbReference>
<feature type="chain" id="PRO_5041685201" description="Bulb-type lectin domain-containing protein" evidence="3">
    <location>
        <begin position="28"/>
        <end position="188"/>
    </location>
</feature>
<evidence type="ECO:0000313" key="5">
    <source>
        <dbReference type="EMBL" id="KAK2997568.1"/>
    </source>
</evidence>
<proteinExistence type="predicted"/>
<protein>
    <recommendedName>
        <fullName evidence="4">Bulb-type lectin domain-containing protein</fullName>
    </recommendedName>
</protein>
<accession>A0AA89ABS3</accession>